<evidence type="ECO:0000313" key="1">
    <source>
        <dbReference type="EMBL" id="MBB3983600.1"/>
    </source>
</evidence>
<proteinExistence type="predicted"/>
<keyword evidence="2" id="KW-1185">Reference proteome</keyword>
<gene>
    <name evidence="1" type="ORF">GGR44_003296</name>
</gene>
<comment type="caution">
    <text evidence="1">The sequence shown here is derived from an EMBL/GenBank/DDBJ whole genome shotgun (WGS) entry which is preliminary data.</text>
</comment>
<name>A0A7W6GQ74_9SPHN</name>
<accession>A0A7W6GQ74</accession>
<sequence>MYHCRARFGDDRIAAGGELTSIAHGLALIGQEADVAEWAV</sequence>
<evidence type="ECO:0000313" key="2">
    <source>
        <dbReference type="Proteomes" id="UP000552757"/>
    </source>
</evidence>
<dbReference type="RefSeq" id="WP_281374321.1">
    <property type="nucleotide sequence ID" value="NZ_JACIEB010000010.1"/>
</dbReference>
<organism evidence="1 2">
    <name type="scientific">Sphingobium fontiphilum</name>
    <dbReference type="NCBI Taxonomy" id="944425"/>
    <lineage>
        <taxon>Bacteria</taxon>
        <taxon>Pseudomonadati</taxon>
        <taxon>Pseudomonadota</taxon>
        <taxon>Alphaproteobacteria</taxon>
        <taxon>Sphingomonadales</taxon>
        <taxon>Sphingomonadaceae</taxon>
        <taxon>Sphingobium</taxon>
    </lineage>
</organism>
<dbReference type="Proteomes" id="UP000552757">
    <property type="component" value="Unassembled WGS sequence"/>
</dbReference>
<protein>
    <submittedName>
        <fullName evidence="1">Uncharacterized protein</fullName>
    </submittedName>
</protein>
<dbReference type="AlphaFoldDB" id="A0A7W6GQ74"/>
<reference evidence="1 2" key="1">
    <citation type="submission" date="2020-08" db="EMBL/GenBank/DDBJ databases">
        <title>Genomic Encyclopedia of Type Strains, Phase IV (KMG-IV): sequencing the most valuable type-strain genomes for metagenomic binning, comparative biology and taxonomic classification.</title>
        <authorList>
            <person name="Goeker M."/>
        </authorList>
    </citation>
    <scope>NUCLEOTIDE SEQUENCE [LARGE SCALE GENOMIC DNA]</scope>
    <source>
        <strain evidence="1 2">DSM 29348</strain>
    </source>
</reference>
<dbReference type="EMBL" id="JACIEB010000010">
    <property type="protein sequence ID" value="MBB3983600.1"/>
    <property type="molecule type" value="Genomic_DNA"/>
</dbReference>